<evidence type="ECO:0000313" key="5">
    <source>
        <dbReference type="Proteomes" id="UP000231602"/>
    </source>
</evidence>
<dbReference type="PANTHER" id="PTHR30121:SF11">
    <property type="entry name" value="AAA+ ATPASE DOMAIN-CONTAINING PROTEIN"/>
    <property type="match status" value="1"/>
</dbReference>
<dbReference type="InterPro" id="IPR051162">
    <property type="entry name" value="T4SS_component"/>
</dbReference>
<dbReference type="Proteomes" id="UP000231602">
    <property type="component" value="Unassembled WGS sequence"/>
</dbReference>
<dbReference type="InterPro" id="IPR002789">
    <property type="entry name" value="HerA_central"/>
</dbReference>
<feature type="domain" description="DUF8128" evidence="3">
    <location>
        <begin position="93"/>
        <end position="349"/>
    </location>
</feature>
<evidence type="ECO:0000313" key="4">
    <source>
        <dbReference type="EMBL" id="PIR44051.1"/>
    </source>
</evidence>
<feature type="domain" description="TraD/TraG TraM recognition site" evidence="2">
    <location>
        <begin position="647"/>
        <end position="709"/>
    </location>
</feature>
<dbReference type="Pfam" id="PF26449">
    <property type="entry name" value="DUF8128"/>
    <property type="match status" value="1"/>
</dbReference>
<dbReference type="AlphaFoldDB" id="A0A2H0RBY4"/>
<sequence length="791" mass="89475">MLLYILFFVLVIAISTGLYFISRTVRRKIFKDAIDLKLLSVTLPNKKNQKDLSNQNGPASNWKDEINHSAQLYSILAGLNSPFVLEAAVPHVGEEIQFYIGVPRNNLDSVSRQIEGLFKNAQIEQIDDYNVFNSSGTNTGAYLGQKLNYAIPLRTYVESNVDTFDPILSGLSKINEIGEGAAIQIIAKPAPDSVKKNIGHLITQLKKGVKREDIFGGMNINLKDLNNAFSGKDATKKDEKIIIDEDAIKALESKVSKTLLVVNFRVFVSAPSLFQANNVLDGILNGISQFSAPLRQELKIIKPKNIKKFLYEASFREFNNDQVMSLSSEELASLFHFPISTTDIPRIKWLRSKEASPPNQLAAAGTLIGESNFRGDKKNIYITDEDRRRHIYIIGQTGTGKTNLINFMAADDIKKGKGIAIIDPHGELVESIMSLVPKERLEDVIIFDPGDLASPLGMNILEYDFTKPEQKTFIVNELFNILDKLYDMKTVGGPMFEQYTKNAILLLMEDMMNEPSTLMEIPRIFNDDAYRQRKLDRIRNPIVVDFWTKEAVKTTGEHSLANMTTWITSKFNNFLANDYMRPIIGQTESSINFRKIMDEKKILLINLSKGKIGDINMGLLGMIILGKMLMAALSRVDTPEDLRNDFNVYIDEFQNFATDSIPTTLSEARKYRMNLTLAHQFITQIPEKIRDAIFGNVGSKIVFRVGSPDAEFLAKEFESVFSQNDLTNIANYNAYVKILIKGYISKPFNIKTIYAGKGDITNIEKIKEISRKKYGKERQVVEDEIYRRYRS</sequence>
<dbReference type="SUPFAM" id="SSF52540">
    <property type="entry name" value="P-loop containing nucleoside triphosphate hydrolases"/>
    <property type="match status" value="1"/>
</dbReference>
<dbReference type="EMBL" id="PCXV01000031">
    <property type="protein sequence ID" value="PIR44051.1"/>
    <property type="molecule type" value="Genomic_DNA"/>
</dbReference>
<dbReference type="InterPro" id="IPR032689">
    <property type="entry name" value="TraG-D_C"/>
</dbReference>
<protein>
    <submittedName>
        <fullName evidence="4">Uncharacterized protein</fullName>
    </submittedName>
</protein>
<dbReference type="Pfam" id="PF12696">
    <property type="entry name" value="TraG-D_C"/>
    <property type="match status" value="1"/>
</dbReference>
<dbReference type="Pfam" id="PF01935">
    <property type="entry name" value="DUF87"/>
    <property type="match status" value="1"/>
</dbReference>
<organism evidence="4 5">
    <name type="scientific">Candidatus Wolfebacteria bacterium CG10_big_fil_rev_8_21_14_0_10_31_9</name>
    <dbReference type="NCBI Taxonomy" id="1975070"/>
    <lineage>
        <taxon>Bacteria</taxon>
        <taxon>Candidatus Wolfeibacteriota</taxon>
    </lineage>
</organism>
<feature type="domain" description="Helicase HerA central" evidence="1">
    <location>
        <begin position="385"/>
        <end position="460"/>
    </location>
</feature>
<reference evidence="4 5" key="1">
    <citation type="submission" date="2017-09" db="EMBL/GenBank/DDBJ databases">
        <title>Depth-based differentiation of microbial function through sediment-hosted aquifers and enrichment of novel symbionts in the deep terrestrial subsurface.</title>
        <authorList>
            <person name="Probst A.J."/>
            <person name="Ladd B."/>
            <person name="Jarett J.K."/>
            <person name="Geller-Mcgrath D.E."/>
            <person name="Sieber C.M."/>
            <person name="Emerson J.B."/>
            <person name="Anantharaman K."/>
            <person name="Thomas B.C."/>
            <person name="Malmstrom R."/>
            <person name="Stieglmeier M."/>
            <person name="Klingl A."/>
            <person name="Woyke T."/>
            <person name="Ryan C.M."/>
            <person name="Banfield J.F."/>
        </authorList>
    </citation>
    <scope>NUCLEOTIDE SEQUENCE [LARGE SCALE GENOMIC DNA]</scope>
    <source>
        <strain evidence="4">CG10_big_fil_rev_8_21_14_0_10_31_9</strain>
    </source>
</reference>
<dbReference type="Gene3D" id="3.40.50.300">
    <property type="entry name" value="P-loop containing nucleotide triphosphate hydrolases"/>
    <property type="match status" value="2"/>
</dbReference>
<dbReference type="CDD" id="cd01127">
    <property type="entry name" value="TrwB_TraG_TraD_VirD4"/>
    <property type="match status" value="1"/>
</dbReference>
<dbReference type="PANTHER" id="PTHR30121">
    <property type="entry name" value="UNCHARACTERIZED PROTEIN YJGR-RELATED"/>
    <property type="match status" value="1"/>
</dbReference>
<comment type="caution">
    <text evidence="4">The sequence shown here is derived from an EMBL/GenBank/DDBJ whole genome shotgun (WGS) entry which is preliminary data.</text>
</comment>
<gene>
    <name evidence="4" type="ORF">COV23_01925</name>
</gene>
<dbReference type="InterPro" id="IPR027417">
    <property type="entry name" value="P-loop_NTPase"/>
</dbReference>
<dbReference type="InterPro" id="IPR058441">
    <property type="entry name" value="DUF8128"/>
</dbReference>
<evidence type="ECO:0000259" key="1">
    <source>
        <dbReference type="Pfam" id="PF01935"/>
    </source>
</evidence>
<name>A0A2H0RBY4_9BACT</name>
<evidence type="ECO:0000259" key="3">
    <source>
        <dbReference type="Pfam" id="PF26449"/>
    </source>
</evidence>
<accession>A0A2H0RBY4</accession>
<evidence type="ECO:0000259" key="2">
    <source>
        <dbReference type="Pfam" id="PF12696"/>
    </source>
</evidence>
<proteinExistence type="predicted"/>